<sequence length="70" mass="8072">MRLEDHRRSERLGQQNEFDFLKAREIMNEFDFGTVQAAVSDPAKAAAFKRVFTSLSEFCDLAGNNFRRKG</sequence>
<comment type="caution">
    <text evidence="1">The sequence shown here is derived from an EMBL/GenBank/DDBJ whole genome shotgun (WGS) entry which is preliminary data.</text>
</comment>
<evidence type="ECO:0000313" key="2">
    <source>
        <dbReference type="Proteomes" id="UP000557717"/>
    </source>
</evidence>
<evidence type="ECO:0000313" key="1">
    <source>
        <dbReference type="EMBL" id="MBB5353899.1"/>
    </source>
</evidence>
<accession>A0A840VJD4</accession>
<organism evidence="1 2">
    <name type="scientific">Haloferula luteola</name>
    <dbReference type="NCBI Taxonomy" id="595692"/>
    <lineage>
        <taxon>Bacteria</taxon>
        <taxon>Pseudomonadati</taxon>
        <taxon>Verrucomicrobiota</taxon>
        <taxon>Verrucomicrobiia</taxon>
        <taxon>Verrucomicrobiales</taxon>
        <taxon>Verrucomicrobiaceae</taxon>
        <taxon>Haloferula</taxon>
    </lineage>
</organism>
<gene>
    <name evidence="1" type="ORF">HNR46_004164</name>
</gene>
<dbReference type="RefSeq" id="WP_184022387.1">
    <property type="nucleotide sequence ID" value="NZ_JACHFD010000041.1"/>
</dbReference>
<protein>
    <submittedName>
        <fullName evidence="1">Uncharacterized protein</fullName>
    </submittedName>
</protein>
<dbReference type="AlphaFoldDB" id="A0A840VJD4"/>
<name>A0A840VJD4_9BACT</name>
<reference evidence="1 2" key="1">
    <citation type="submission" date="2020-08" db="EMBL/GenBank/DDBJ databases">
        <title>Genomic Encyclopedia of Type Strains, Phase IV (KMG-IV): sequencing the most valuable type-strain genomes for metagenomic binning, comparative biology and taxonomic classification.</title>
        <authorList>
            <person name="Goeker M."/>
        </authorList>
    </citation>
    <scope>NUCLEOTIDE SEQUENCE [LARGE SCALE GENOMIC DNA]</scope>
    <source>
        <strain evidence="1 2">YC6886</strain>
    </source>
</reference>
<dbReference type="EMBL" id="JACHFD010000041">
    <property type="protein sequence ID" value="MBB5353899.1"/>
    <property type="molecule type" value="Genomic_DNA"/>
</dbReference>
<keyword evidence="2" id="KW-1185">Reference proteome</keyword>
<proteinExistence type="predicted"/>
<dbReference type="Proteomes" id="UP000557717">
    <property type="component" value="Unassembled WGS sequence"/>
</dbReference>